<evidence type="ECO:0000256" key="1">
    <source>
        <dbReference type="ARBA" id="ARBA00009005"/>
    </source>
</evidence>
<dbReference type="Gene3D" id="3.40.50.12660">
    <property type="match status" value="1"/>
</dbReference>
<dbReference type="SUPFAM" id="SSF52129">
    <property type="entry name" value="Caspase-like"/>
    <property type="match status" value="1"/>
</dbReference>
<dbReference type="InterPro" id="IPR050452">
    <property type="entry name" value="Metacaspase"/>
</dbReference>
<dbReference type="InterPro" id="IPR029030">
    <property type="entry name" value="Caspase-like_dom_sf"/>
</dbReference>
<name>A0AA39QP06_9AGAR</name>
<reference evidence="5" key="1">
    <citation type="submission" date="2023-06" db="EMBL/GenBank/DDBJ databases">
        <authorList>
            <consortium name="Lawrence Berkeley National Laboratory"/>
            <person name="Ahrendt S."/>
            <person name="Sahu N."/>
            <person name="Indic B."/>
            <person name="Wong-Bajracharya J."/>
            <person name="Merenyi Z."/>
            <person name="Ke H.-M."/>
            <person name="Monk M."/>
            <person name="Kocsube S."/>
            <person name="Drula E."/>
            <person name="Lipzen A."/>
            <person name="Balint B."/>
            <person name="Henrissat B."/>
            <person name="Andreopoulos B."/>
            <person name="Martin F.M."/>
            <person name="Harder C.B."/>
            <person name="Rigling D."/>
            <person name="Ford K.L."/>
            <person name="Foster G.D."/>
            <person name="Pangilinan J."/>
            <person name="Papanicolaou A."/>
            <person name="Barry K."/>
            <person name="LaButti K."/>
            <person name="Viragh M."/>
            <person name="Koriabine M."/>
            <person name="Yan M."/>
            <person name="Riley R."/>
            <person name="Champramary S."/>
            <person name="Plett K.L."/>
            <person name="Tsai I.J."/>
            <person name="Slot J."/>
            <person name="Sipos G."/>
            <person name="Plett J."/>
            <person name="Nagy L.G."/>
            <person name="Grigoriev I.V."/>
        </authorList>
    </citation>
    <scope>NUCLEOTIDE SEQUENCE</scope>
    <source>
        <strain evidence="5">HWK02</strain>
    </source>
</reference>
<proteinExistence type="inferred from homology"/>
<keyword evidence="3" id="KW-0788">Thiol protease</keyword>
<sequence length="236" mass="25996">MPLPFALSTDQIHLVERDVCPVSRRDCASDADLRYFSTFLPSDQWRMNIGCYHYDRGAGGCIYDAARSRLSPILDLGTRNTQSAHHDPSLGSSGRKRAVCIGINRVQGDDFIELHGSVSDANNIRDFLMRQGYTAGSIRMLTDDTEKKPTKSNIIEAMSWLVQSAKPGDRLFLHYSGHGDCVPDQNGDEIDGKDEDIICYDSCPFIDDGANKARIINESAGKPAMESPVAPSTLSH</sequence>
<evidence type="ECO:0000256" key="3">
    <source>
        <dbReference type="ARBA" id="ARBA00022807"/>
    </source>
</evidence>
<dbReference type="GO" id="GO:0005737">
    <property type="term" value="C:cytoplasm"/>
    <property type="evidence" value="ECO:0007669"/>
    <property type="project" value="TreeGrafter"/>
</dbReference>
<dbReference type="GO" id="GO:0006508">
    <property type="term" value="P:proteolysis"/>
    <property type="evidence" value="ECO:0007669"/>
    <property type="project" value="InterPro"/>
</dbReference>
<dbReference type="EMBL" id="JAUEPU010000002">
    <property type="protein sequence ID" value="KAK0505430.1"/>
    <property type="molecule type" value="Genomic_DNA"/>
</dbReference>
<dbReference type="GO" id="GO:0006915">
    <property type="term" value="P:apoptotic process"/>
    <property type="evidence" value="ECO:0007669"/>
    <property type="project" value="UniProtKB-KW"/>
</dbReference>
<comment type="similarity">
    <text evidence="1">Belongs to the peptidase C14B family.</text>
</comment>
<dbReference type="GO" id="GO:0004197">
    <property type="term" value="F:cysteine-type endopeptidase activity"/>
    <property type="evidence" value="ECO:0007669"/>
    <property type="project" value="InterPro"/>
</dbReference>
<gene>
    <name evidence="5" type="ORF">EDD18DRAFT_1129476</name>
</gene>
<dbReference type="PANTHER" id="PTHR48104">
    <property type="entry name" value="METACASPASE-4"/>
    <property type="match status" value="1"/>
</dbReference>
<dbReference type="Proteomes" id="UP001175228">
    <property type="component" value="Unassembled WGS sequence"/>
</dbReference>
<keyword evidence="2" id="KW-0053">Apoptosis</keyword>
<feature type="domain" description="Peptidase C14 caspase" evidence="4">
    <location>
        <begin position="95"/>
        <end position="206"/>
    </location>
</feature>
<keyword evidence="3" id="KW-0645">Protease</keyword>
<dbReference type="PANTHER" id="PTHR48104:SF30">
    <property type="entry name" value="METACASPASE-1"/>
    <property type="match status" value="1"/>
</dbReference>
<keyword evidence="3" id="KW-0378">Hydrolase</keyword>
<dbReference type="AlphaFoldDB" id="A0AA39QP06"/>
<dbReference type="InterPro" id="IPR011600">
    <property type="entry name" value="Pept_C14_caspase"/>
</dbReference>
<protein>
    <submittedName>
        <fullName evidence="5">Caspase domain-containing protein</fullName>
    </submittedName>
</protein>
<dbReference type="Pfam" id="PF00656">
    <property type="entry name" value="Peptidase_C14"/>
    <property type="match status" value="1"/>
</dbReference>
<evidence type="ECO:0000256" key="2">
    <source>
        <dbReference type="ARBA" id="ARBA00022703"/>
    </source>
</evidence>
<evidence type="ECO:0000313" key="6">
    <source>
        <dbReference type="Proteomes" id="UP001175228"/>
    </source>
</evidence>
<evidence type="ECO:0000259" key="4">
    <source>
        <dbReference type="Pfam" id="PF00656"/>
    </source>
</evidence>
<evidence type="ECO:0000313" key="5">
    <source>
        <dbReference type="EMBL" id="KAK0505430.1"/>
    </source>
</evidence>
<organism evidence="5 6">
    <name type="scientific">Armillaria luteobubalina</name>
    <dbReference type="NCBI Taxonomy" id="153913"/>
    <lineage>
        <taxon>Eukaryota</taxon>
        <taxon>Fungi</taxon>
        <taxon>Dikarya</taxon>
        <taxon>Basidiomycota</taxon>
        <taxon>Agaricomycotina</taxon>
        <taxon>Agaricomycetes</taxon>
        <taxon>Agaricomycetidae</taxon>
        <taxon>Agaricales</taxon>
        <taxon>Marasmiineae</taxon>
        <taxon>Physalacriaceae</taxon>
        <taxon>Armillaria</taxon>
    </lineage>
</organism>
<comment type="caution">
    <text evidence="5">The sequence shown here is derived from an EMBL/GenBank/DDBJ whole genome shotgun (WGS) entry which is preliminary data.</text>
</comment>
<keyword evidence="6" id="KW-1185">Reference proteome</keyword>
<accession>A0AA39QP06</accession>